<dbReference type="InterPro" id="IPR000835">
    <property type="entry name" value="HTH_MarR-typ"/>
</dbReference>
<dbReference type="SUPFAM" id="SSF46785">
    <property type="entry name" value="Winged helix' DNA-binding domain"/>
    <property type="match status" value="1"/>
</dbReference>
<evidence type="ECO:0000313" key="2">
    <source>
        <dbReference type="EMBL" id="RWR29158.1"/>
    </source>
</evidence>
<dbReference type="AlphaFoldDB" id="A0A443K8S0"/>
<dbReference type="GO" id="GO:0003700">
    <property type="term" value="F:DNA-binding transcription factor activity"/>
    <property type="evidence" value="ECO:0007669"/>
    <property type="project" value="InterPro"/>
</dbReference>
<dbReference type="PRINTS" id="PR00598">
    <property type="entry name" value="HTHMARR"/>
</dbReference>
<proteinExistence type="predicted"/>
<reference evidence="2 3" key="2">
    <citation type="submission" date="2019-01" db="EMBL/GenBank/DDBJ databases">
        <authorList>
            <person name="Li Y."/>
        </authorList>
    </citation>
    <scope>NUCLEOTIDE SEQUENCE [LARGE SCALE GENOMIC DNA]</scope>
    <source>
        <strain evidence="2 3">D19-10-3-21</strain>
    </source>
</reference>
<dbReference type="GO" id="GO:0006950">
    <property type="term" value="P:response to stress"/>
    <property type="evidence" value="ECO:0007669"/>
    <property type="project" value="TreeGrafter"/>
</dbReference>
<dbReference type="PANTHER" id="PTHR33164:SF43">
    <property type="entry name" value="HTH-TYPE TRANSCRIPTIONAL REPRESSOR YETL"/>
    <property type="match status" value="1"/>
</dbReference>
<dbReference type="Pfam" id="PF12802">
    <property type="entry name" value="MarR_2"/>
    <property type="match status" value="1"/>
</dbReference>
<dbReference type="Gene3D" id="1.10.10.10">
    <property type="entry name" value="Winged helix-like DNA-binding domain superfamily/Winged helix DNA-binding domain"/>
    <property type="match status" value="1"/>
</dbReference>
<dbReference type="InterPro" id="IPR039422">
    <property type="entry name" value="MarR/SlyA-like"/>
</dbReference>
<dbReference type="InterPro" id="IPR036390">
    <property type="entry name" value="WH_DNA-bd_sf"/>
</dbReference>
<dbReference type="InterPro" id="IPR036388">
    <property type="entry name" value="WH-like_DNA-bd_sf"/>
</dbReference>
<evidence type="ECO:0000259" key="1">
    <source>
        <dbReference type="PROSITE" id="PS50995"/>
    </source>
</evidence>
<dbReference type="EMBL" id="SAUX01000012">
    <property type="protein sequence ID" value="RWR29158.1"/>
    <property type="molecule type" value="Genomic_DNA"/>
</dbReference>
<comment type="caution">
    <text evidence="2">The sequence shown here is derived from an EMBL/GenBank/DDBJ whole genome shotgun (WGS) entry which is preliminary data.</text>
</comment>
<gene>
    <name evidence="2" type="ORF">D2T31_11670</name>
</gene>
<protein>
    <submittedName>
        <fullName evidence="2">MarR family transcriptional regulator</fullName>
    </submittedName>
</protein>
<name>A0A443K8S0_9RHOB</name>
<dbReference type="OrthoDB" id="8077146at2"/>
<dbReference type="Proteomes" id="UP000285295">
    <property type="component" value="Unassembled WGS sequence"/>
</dbReference>
<dbReference type="PANTHER" id="PTHR33164">
    <property type="entry name" value="TRANSCRIPTIONAL REGULATOR, MARR FAMILY"/>
    <property type="match status" value="1"/>
</dbReference>
<feature type="domain" description="HTH marR-type" evidence="1">
    <location>
        <begin position="40"/>
        <end position="172"/>
    </location>
</feature>
<accession>A0A443K8S0</accession>
<sequence>MLHSIIIIYHKTTSRGDSMARNAIRKTADRNAASEALRLSDLIGYHLRRASVFDLNGAVAALEPTGLRTVPMSVLLAIVEEPGITAADICRALGIQRANIVSILTDLDKRGLFLREADPSDSRVQRLHPTPRGREEAARALALIAAHEEKLLSRLSLAERADLRRLLSRIWQDDDG</sequence>
<evidence type="ECO:0000313" key="3">
    <source>
        <dbReference type="Proteomes" id="UP000285295"/>
    </source>
</evidence>
<dbReference type="SMART" id="SM00347">
    <property type="entry name" value="HTH_MARR"/>
    <property type="match status" value="1"/>
</dbReference>
<dbReference type="PROSITE" id="PS50995">
    <property type="entry name" value="HTH_MARR_2"/>
    <property type="match status" value="1"/>
</dbReference>
<reference evidence="2 3" key="1">
    <citation type="submission" date="2019-01" db="EMBL/GenBank/DDBJ databases">
        <title>Sinorhodobacter populi sp. nov. isolated from the symptomatic bark tissue of Populus euramericana canker.</title>
        <authorList>
            <person name="Xu G."/>
        </authorList>
    </citation>
    <scope>NUCLEOTIDE SEQUENCE [LARGE SCALE GENOMIC DNA]</scope>
    <source>
        <strain evidence="2 3">D19-10-3-21</strain>
    </source>
</reference>
<organism evidence="2 3">
    <name type="scientific">Paenirhodobacter populi</name>
    <dbReference type="NCBI Taxonomy" id="2306993"/>
    <lineage>
        <taxon>Bacteria</taxon>
        <taxon>Pseudomonadati</taxon>
        <taxon>Pseudomonadota</taxon>
        <taxon>Alphaproteobacteria</taxon>
        <taxon>Rhodobacterales</taxon>
        <taxon>Rhodobacter group</taxon>
        <taxon>Paenirhodobacter</taxon>
    </lineage>
</organism>